<proteinExistence type="evidence at transcript level"/>
<evidence type="ECO:0000256" key="2">
    <source>
        <dbReference type="SAM" id="SignalP"/>
    </source>
</evidence>
<name>A0A7L9QEL4_9CHLO</name>
<feature type="chain" id="PRO_5029913285" evidence="2">
    <location>
        <begin position="21"/>
        <end position="428"/>
    </location>
</feature>
<dbReference type="AlphaFoldDB" id="A0A7L9QEL4"/>
<dbReference type="PROSITE" id="PS51257">
    <property type="entry name" value="PROKAR_LIPOPROTEIN"/>
    <property type="match status" value="1"/>
</dbReference>
<feature type="region of interest" description="Disordered" evidence="1">
    <location>
        <begin position="388"/>
        <end position="428"/>
    </location>
</feature>
<feature type="signal peptide" evidence="2">
    <location>
        <begin position="1"/>
        <end position="20"/>
    </location>
</feature>
<organism evidence="3">
    <name type="scientific">Trebouxia lynnae</name>
    <dbReference type="NCBI Taxonomy" id="1825957"/>
    <lineage>
        <taxon>Eukaryota</taxon>
        <taxon>Viridiplantae</taxon>
        <taxon>Chlorophyta</taxon>
        <taxon>core chlorophytes</taxon>
        <taxon>Trebouxiophyceae</taxon>
        <taxon>Trebouxiales</taxon>
        <taxon>Trebouxiaceae</taxon>
        <taxon>Trebouxia</taxon>
    </lineage>
</organism>
<dbReference type="PANTHER" id="PTHR31694">
    <property type="entry name" value="DESICCATION-LIKE PROTEIN"/>
    <property type="match status" value="1"/>
</dbReference>
<dbReference type="Pfam" id="PF13668">
    <property type="entry name" value="Ferritin_2"/>
    <property type="match status" value="1"/>
</dbReference>
<accession>A0A7L9QEL4</accession>
<feature type="compositionally biased region" description="Polar residues" evidence="1">
    <location>
        <begin position="407"/>
        <end position="421"/>
    </location>
</feature>
<sequence>MAKVLCTAAVLAVCLGVACAQPFAPGQGFLPSGNLRTSDFAGPYNISLLDTQYNEIKAGIAAKQNYSDLDIVHFLTNVECLEGQFDTWGTFGYGFLDNLTLGGPTPLGARAANLTEMTRPFMEEVALNEQGHALFTRQAGSTIPCPLVDFDGGFNAFMAAAFGLPEGTTVEDQFGSAYDPFLNDQNFVLSVLTLEELGATGNKGLAGLTGNPVLANGIAGLATSATAQATVQRMLLWQMRNFTVEPFGETVQQVFARVSALRDSLDGPQFDDQGIVNTDARTIAVPDSYVNIIPTDVRGITFSRTPQMNINILTLGNPDGVGVFFPNGLIGAISKPTGYNMTASGTDDFPSSPMVAFQESVEELGTIMDPLTAAGPYEVVGELDLTQSLTGPADNGTAATRGMVYTPSGSPNNANTSTVQVGTPGGQY</sequence>
<dbReference type="PANTHER" id="PTHR31694:SF26">
    <property type="entry name" value="OS05G0151100 PROTEIN"/>
    <property type="match status" value="1"/>
</dbReference>
<keyword evidence="2" id="KW-0732">Signal</keyword>
<reference evidence="3" key="1">
    <citation type="journal article" date="2020" name="Microb. Ecol.">
        <title>The Under-explored Extracellular Proteome of Aero-Terrestrial Microalgae Provides Clues on Different Mechanisms of Desiccation Tolerance in Non-Model Organisms.</title>
        <authorList>
            <person name="Gonzalez-Hourcade M."/>
            <person name="Del Campo E.M."/>
            <person name="Casano L.M."/>
        </authorList>
    </citation>
    <scope>NUCLEOTIDE SEQUENCE</scope>
    <source>
        <strain evidence="3">TR9</strain>
    </source>
</reference>
<evidence type="ECO:0000313" key="3">
    <source>
        <dbReference type="EMBL" id="QOL01255.1"/>
    </source>
</evidence>
<evidence type="ECO:0000256" key="1">
    <source>
        <dbReference type="SAM" id="MobiDB-lite"/>
    </source>
</evidence>
<protein>
    <submittedName>
        <fullName evidence="3">Putative extracellular protein TR9_060</fullName>
    </submittedName>
</protein>
<dbReference type="InterPro" id="IPR052965">
    <property type="entry name" value="Pigment-catalase-like"/>
</dbReference>
<dbReference type="EMBL" id="MT439008">
    <property type="protein sequence ID" value="QOL01255.1"/>
    <property type="molecule type" value="mRNA"/>
</dbReference>